<evidence type="ECO:0000313" key="1">
    <source>
        <dbReference type="EMBL" id="CAE7423067.1"/>
    </source>
</evidence>
<dbReference type="OrthoDB" id="436399at2759"/>
<feature type="non-terminal residue" evidence="1">
    <location>
        <position position="1"/>
    </location>
</feature>
<comment type="caution">
    <text evidence="1">The sequence shown here is derived from an EMBL/GenBank/DDBJ whole genome shotgun (WGS) entry which is preliminary data.</text>
</comment>
<dbReference type="EMBL" id="CAJNIZ010019213">
    <property type="protein sequence ID" value="CAE7423067.1"/>
    <property type="molecule type" value="Genomic_DNA"/>
</dbReference>
<reference evidence="1" key="1">
    <citation type="submission" date="2021-02" db="EMBL/GenBank/DDBJ databases">
        <authorList>
            <person name="Dougan E. K."/>
            <person name="Rhodes N."/>
            <person name="Thang M."/>
            <person name="Chan C."/>
        </authorList>
    </citation>
    <scope>NUCLEOTIDE SEQUENCE</scope>
</reference>
<gene>
    <name evidence="1" type="primary">RPL35</name>
    <name evidence="1" type="ORF">SPIL2461_LOCUS10389</name>
</gene>
<protein>
    <submittedName>
        <fullName evidence="1">RPL35 protein</fullName>
    </submittedName>
</protein>
<accession>A0A812R763</accession>
<dbReference type="AlphaFoldDB" id="A0A812R763"/>
<keyword evidence="2" id="KW-1185">Reference proteome</keyword>
<proteinExistence type="predicted"/>
<name>A0A812R763_SYMPI</name>
<feature type="non-terminal residue" evidence="1">
    <location>
        <position position="289"/>
    </location>
</feature>
<dbReference type="Proteomes" id="UP000649617">
    <property type="component" value="Unassembled WGS sequence"/>
</dbReference>
<sequence>VGRAVEEEVYDAPIPEKEKRAIVAQATLAAANAESPGRLMNGTGGLPKDVVRDLLSLSWAARAAGFSSEATAAMKFRWQDMSPQQRAVARKVLVAAAAARGQTPHKGPSSADRVASVVRALEDAGVPAREEATFAEAALRSEEAPEEASEVGPLSKTILDDIVDLAKHAGLSRAQQSGILQAVAPLQPEERRAVATVWAAVGDRAEKRREARAPDATEDAHAASLESLNVLVFAAMQVGATAETIDKVNALAQSMTPEAQMAAAAAVLATRKAPAPVEPLSVVSSISQK</sequence>
<evidence type="ECO:0000313" key="2">
    <source>
        <dbReference type="Proteomes" id="UP000649617"/>
    </source>
</evidence>
<organism evidence="1 2">
    <name type="scientific">Symbiodinium pilosum</name>
    <name type="common">Dinoflagellate</name>
    <dbReference type="NCBI Taxonomy" id="2952"/>
    <lineage>
        <taxon>Eukaryota</taxon>
        <taxon>Sar</taxon>
        <taxon>Alveolata</taxon>
        <taxon>Dinophyceae</taxon>
        <taxon>Suessiales</taxon>
        <taxon>Symbiodiniaceae</taxon>
        <taxon>Symbiodinium</taxon>
    </lineage>
</organism>